<sequence>PPKRAIQLIGPCVKEGVGTAHKPDNIDAERLRMIARKSSTRTSANIADALQCRGFLSTALNTLLY</sequence>
<dbReference type="AlphaFoldDB" id="A0A8S4QJP3"/>
<evidence type="ECO:0000313" key="1">
    <source>
        <dbReference type="EMBL" id="CAH2208535.1"/>
    </source>
</evidence>
<organism evidence="1 2">
    <name type="scientific">Pararge aegeria aegeria</name>
    <dbReference type="NCBI Taxonomy" id="348720"/>
    <lineage>
        <taxon>Eukaryota</taxon>
        <taxon>Metazoa</taxon>
        <taxon>Ecdysozoa</taxon>
        <taxon>Arthropoda</taxon>
        <taxon>Hexapoda</taxon>
        <taxon>Insecta</taxon>
        <taxon>Pterygota</taxon>
        <taxon>Neoptera</taxon>
        <taxon>Endopterygota</taxon>
        <taxon>Lepidoptera</taxon>
        <taxon>Glossata</taxon>
        <taxon>Ditrysia</taxon>
        <taxon>Papilionoidea</taxon>
        <taxon>Nymphalidae</taxon>
        <taxon>Satyrinae</taxon>
        <taxon>Satyrini</taxon>
        <taxon>Parargina</taxon>
        <taxon>Pararge</taxon>
    </lineage>
</organism>
<comment type="caution">
    <text evidence="1">The sequence shown here is derived from an EMBL/GenBank/DDBJ whole genome shotgun (WGS) entry which is preliminary data.</text>
</comment>
<dbReference type="EMBL" id="CAKXAJ010003866">
    <property type="protein sequence ID" value="CAH2208535.1"/>
    <property type="molecule type" value="Genomic_DNA"/>
</dbReference>
<reference evidence="1" key="1">
    <citation type="submission" date="2022-03" db="EMBL/GenBank/DDBJ databases">
        <authorList>
            <person name="Lindestad O."/>
        </authorList>
    </citation>
    <scope>NUCLEOTIDE SEQUENCE</scope>
</reference>
<proteinExistence type="predicted"/>
<dbReference type="OrthoDB" id="10522472at2759"/>
<gene>
    <name evidence="1" type="primary">jg15532</name>
    <name evidence="1" type="ORF">PAEG_LOCUS1143</name>
</gene>
<dbReference type="Proteomes" id="UP000838756">
    <property type="component" value="Unassembled WGS sequence"/>
</dbReference>
<keyword evidence="2" id="KW-1185">Reference proteome</keyword>
<protein>
    <submittedName>
        <fullName evidence="1">Jg15532 protein</fullName>
    </submittedName>
</protein>
<evidence type="ECO:0000313" key="2">
    <source>
        <dbReference type="Proteomes" id="UP000838756"/>
    </source>
</evidence>
<name>A0A8S4QJP3_9NEOP</name>
<feature type="non-terminal residue" evidence="1">
    <location>
        <position position="1"/>
    </location>
</feature>
<accession>A0A8S4QJP3</accession>